<dbReference type="AlphaFoldDB" id="A0A7W7CSU2"/>
<dbReference type="Proteomes" id="UP000542742">
    <property type="component" value="Unassembled WGS sequence"/>
</dbReference>
<proteinExistence type="predicted"/>
<evidence type="ECO:0000313" key="3">
    <source>
        <dbReference type="Proteomes" id="UP000542742"/>
    </source>
</evidence>
<evidence type="ECO:0008006" key="4">
    <source>
        <dbReference type="Google" id="ProtNLM"/>
    </source>
</evidence>
<feature type="transmembrane region" description="Helical" evidence="1">
    <location>
        <begin position="175"/>
        <end position="194"/>
    </location>
</feature>
<reference evidence="2 3" key="1">
    <citation type="submission" date="2020-08" db="EMBL/GenBank/DDBJ databases">
        <title>Sequencing the genomes of 1000 actinobacteria strains.</title>
        <authorList>
            <person name="Klenk H.-P."/>
        </authorList>
    </citation>
    <scope>NUCLEOTIDE SEQUENCE [LARGE SCALE GENOMIC DNA]</scope>
    <source>
        <strain evidence="2 3">DSM 45518</strain>
    </source>
</reference>
<feature type="transmembrane region" description="Helical" evidence="1">
    <location>
        <begin position="110"/>
        <end position="131"/>
    </location>
</feature>
<dbReference type="RefSeq" id="WP_184952587.1">
    <property type="nucleotide sequence ID" value="NZ_BOMC01000052.1"/>
</dbReference>
<evidence type="ECO:0000313" key="2">
    <source>
        <dbReference type="EMBL" id="MBB4694037.1"/>
    </source>
</evidence>
<sequence>MIAVLRSELHRTLTVPSNWISIGAAMVLGMSFALFSVDFWSLFVALGVFGTAVVTTTQHYQHRTAMLLFLGRPRRWVALLAQCLTATLIGLVMTAVSGVTTILAGDLAQFAGTLAAVPFLAVFGVASGTLLRRPVPLFIGYGTWFVFAEGLAFRFEQPLPFTTFMSAAGGNNPLGLLFFAGWTTLALAAALWTIRRDLTD</sequence>
<accession>A0A7W7CSU2</accession>
<name>A0A7W7CSU2_9ACTN</name>
<keyword evidence="1" id="KW-1133">Transmembrane helix</keyword>
<feature type="transmembrane region" description="Helical" evidence="1">
    <location>
        <begin position="12"/>
        <end position="33"/>
    </location>
</feature>
<gene>
    <name evidence="2" type="ORF">BKA14_004185</name>
</gene>
<comment type="caution">
    <text evidence="2">The sequence shown here is derived from an EMBL/GenBank/DDBJ whole genome shotgun (WGS) entry which is preliminary data.</text>
</comment>
<feature type="transmembrane region" description="Helical" evidence="1">
    <location>
        <begin position="77"/>
        <end position="104"/>
    </location>
</feature>
<keyword evidence="3" id="KW-1185">Reference proteome</keyword>
<feature type="transmembrane region" description="Helical" evidence="1">
    <location>
        <begin position="39"/>
        <end position="56"/>
    </location>
</feature>
<protein>
    <recommendedName>
        <fullName evidence="4">ABC transporter permease</fullName>
    </recommendedName>
</protein>
<evidence type="ECO:0000256" key="1">
    <source>
        <dbReference type="SAM" id="Phobius"/>
    </source>
</evidence>
<keyword evidence="1" id="KW-0472">Membrane</keyword>
<feature type="transmembrane region" description="Helical" evidence="1">
    <location>
        <begin position="138"/>
        <end position="155"/>
    </location>
</feature>
<keyword evidence="1" id="KW-0812">Transmembrane</keyword>
<organism evidence="2 3">
    <name type="scientific">Paractinoplanes abujensis</name>
    <dbReference type="NCBI Taxonomy" id="882441"/>
    <lineage>
        <taxon>Bacteria</taxon>
        <taxon>Bacillati</taxon>
        <taxon>Actinomycetota</taxon>
        <taxon>Actinomycetes</taxon>
        <taxon>Micromonosporales</taxon>
        <taxon>Micromonosporaceae</taxon>
        <taxon>Paractinoplanes</taxon>
    </lineage>
</organism>
<dbReference type="EMBL" id="JACHMF010000001">
    <property type="protein sequence ID" value="MBB4694037.1"/>
    <property type="molecule type" value="Genomic_DNA"/>
</dbReference>